<comment type="caution">
    <text evidence="1">The sequence shown here is derived from an EMBL/GenBank/DDBJ whole genome shotgun (WGS) entry which is preliminary data.</text>
</comment>
<sequence>EYLFALRAAIGKAIEKGMQDGLSAGITHDKDGRVLLKSSKDDSVEAVMDILCLEGPLAKKLGLNKLQPNVDHSSFTRTSAKGTSNTAVVTADTTMVLSATFVSAAPLLPSL</sequence>
<accession>A0A699Q280</accession>
<gene>
    <name evidence="1" type="ORF">Tci_833195</name>
</gene>
<evidence type="ECO:0000313" key="1">
    <source>
        <dbReference type="EMBL" id="GFC61225.1"/>
    </source>
</evidence>
<proteinExistence type="predicted"/>
<feature type="non-terminal residue" evidence="1">
    <location>
        <position position="1"/>
    </location>
</feature>
<reference evidence="1" key="1">
    <citation type="journal article" date="2019" name="Sci. Rep.">
        <title>Draft genome of Tanacetum cinerariifolium, the natural source of mosquito coil.</title>
        <authorList>
            <person name="Yamashiro T."/>
            <person name="Shiraishi A."/>
            <person name="Satake H."/>
            <person name="Nakayama K."/>
        </authorList>
    </citation>
    <scope>NUCLEOTIDE SEQUENCE</scope>
</reference>
<name>A0A699Q280_TANCI</name>
<protein>
    <submittedName>
        <fullName evidence="1">Uncharacterized protein</fullName>
    </submittedName>
</protein>
<dbReference type="EMBL" id="BKCJ010988760">
    <property type="protein sequence ID" value="GFC61225.1"/>
    <property type="molecule type" value="Genomic_DNA"/>
</dbReference>
<dbReference type="AlphaFoldDB" id="A0A699Q280"/>
<organism evidence="1">
    <name type="scientific">Tanacetum cinerariifolium</name>
    <name type="common">Dalmatian daisy</name>
    <name type="synonym">Chrysanthemum cinerariifolium</name>
    <dbReference type="NCBI Taxonomy" id="118510"/>
    <lineage>
        <taxon>Eukaryota</taxon>
        <taxon>Viridiplantae</taxon>
        <taxon>Streptophyta</taxon>
        <taxon>Embryophyta</taxon>
        <taxon>Tracheophyta</taxon>
        <taxon>Spermatophyta</taxon>
        <taxon>Magnoliopsida</taxon>
        <taxon>eudicotyledons</taxon>
        <taxon>Gunneridae</taxon>
        <taxon>Pentapetalae</taxon>
        <taxon>asterids</taxon>
        <taxon>campanulids</taxon>
        <taxon>Asterales</taxon>
        <taxon>Asteraceae</taxon>
        <taxon>Asteroideae</taxon>
        <taxon>Anthemideae</taxon>
        <taxon>Anthemidinae</taxon>
        <taxon>Tanacetum</taxon>
    </lineage>
</organism>